<name>A0ACC2SWX4_9FUNG</name>
<sequence>MTIVKIITKDGKSHKVEHRALYCSGLLMRRISGDCELIGRTLCYMEGTPTLNLPEVKSKEFKKILEYCYQHIEDYVQPWDSYKNMSWDLLFVVMDKEPLLDLAKAACCLEIEALVILCCDMLLAMCEGEFLAKVIKELKLDRLELN</sequence>
<protein>
    <submittedName>
        <fullName evidence="1">Uncharacterized protein</fullName>
    </submittedName>
</protein>
<dbReference type="Proteomes" id="UP001165960">
    <property type="component" value="Unassembled WGS sequence"/>
</dbReference>
<dbReference type="EMBL" id="QTSX02004278">
    <property type="protein sequence ID" value="KAJ9066777.1"/>
    <property type="molecule type" value="Genomic_DNA"/>
</dbReference>
<evidence type="ECO:0000313" key="1">
    <source>
        <dbReference type="EMBL" id="KAJ9066777.1"/>
    </source>
</evidence>
<reference evidence="1" key="1">
    <citation type="submission" date="2022-04" db="EMBL/GenBank/DDBJ databases">
        <title>Genome of the entomopathogenic fungus Entomophthora muscae.</title>
        <authorList>
            <person name="Elya C."/>
            <person name="Lovett B.R."/>
            <person name="Lee E."/>
            <person name="Macias A.M."/>
            <person name="Hajek A.E."/>
            <person name="De Bivort B.L."/>
            <person name="Kasson M.T."/>
            <person name="De Fine Licht H.H."/>
            <person name="Stajich J.E."/>
        </authorList>
    </citation>
    <scope>NUCLEOTIDE SEQUENCE</scope>
    <source>
        <strain evidence="1">Berkeley</strain>
    </source>
</reference>
<gene>
    <name evidence="1" type="ORF">DSO57_1006389</name>
</gene>
<evidence type="ECO:0000313" key="2">
    <source>
        <dbReference type="Proteomes" id="UP001165960"/>
    </source>
</evidence>
<organism evidence="1 2">
    <name type="scientific">Entomophthora muscae</name>
    <dbReference type="NCBI Taxonomy" id="34485"/>
    <lineage>
        <taxon>Eukaryota</taxon>
        <taxon>Fungi</taxon>
        <taxon>Fungi incertae sedis</taxon>
        <taxon>Zoopagomycota</taxon>
        <taxon>Entomophthoromycotina</taxon>
        <taxon>Entomophthoromycetes</taxon>
        <taxon>Entomophthorales</taxon>
        <taxon>Entomophthoraceae</taxon>
        <taxon>Entomophthora</taxon>
    </lineage>
</organism>
<keyword evidence="2" id="KW-1185">Reference proteome</keyword>
<accession>A0ACC2SWX4</accession>
<comment type="caution">
    <text evidence="1">The sequence shown here is derived from an EMBL/GenBank/DDBJ whole genome shotgun (WGS) entry which is preliminary data.</text>
</comment>
<proteinExistence type="predicted"/>